<reference evidence="1 2" key="2">
    <citation type="journal article" date="2022" name="Mol. Ecol. Resour.">
        <title>The genomes of chicory, endive, great burdock and yacon provide insights into Asteraceae paleo-polyploidization history and plant inulin production.</title>
        <authorList>
            <person name="Fan W."/>
            <person name="Wang S."/>
            <person name="Wang H."/>
            <person name="Wang A."/>
            <person name="Jiang F."/>
            <person name="Liu H."/>
            <person name="Zhao H."/>
            <person name="Xu D."/>
            <person name="Zhang Y."/>
        </authorList>
    </citation>
    <scope>NUCLEOTIDE SEQUENCE [LARGE SCALE GENOMIC DNA]</scope>
    <source>
        <strain evidence="2">cv. Niubang</strain>
    </source>
</reference>
<protein>
    <submittedName>
        <fullName evidence="1">Uncharacterized protein</fullName>
    </submittedName>
</protein>
<proteinExistence type="predicted"/>
<organism evidence="1 2">
    <name type="scientific">Arctium lappa</name>
    <name type="common">Greater burdock</name>
    <name type="synonym">Lappa major</name>
    <dbReference type="NCBI Taxonomy" id="4217"/>
    <lineage>
        <taxon>Eukaryota</taxon>
        <taxon>Viridiplantae</taxon>
        <taxon>Streptophyta</taxon>
        <taxon>Embryophyta</taxon>
        <taxon>Tracheophyta</taxon>
        <taxon>Spermatophyta</taxon>
        <taxon>Magnoliopsida</taxon>
        <taxon>eudicotyledons</taxon>
        <taxon>Gunneridae</taxon>
        <taxon>Pentapetalae</taxon>
        <taxon>asterids</taxon>
        <taxon>campanulids</taxon>
        <taxon>Asterales</taxon>
        <taxon>Asteraceae</taxon>
        <taxon>Carduoideae</taxon>
        <taxon>Cardueae</taxon>
        <taxon>Arctiinae</taxon>
        <taxon>Arctium</taxon>
    </lineage>
</organism>
<accession>A0ACB9FNA7</accession>
<comment type="caution">
    <text evidence="1">The sequence shown here is derived from an EMBL/GenBank/DDBJ whole genome shotgun (WGS) entry which is preliminary data.</text>
</comment>
<reference evidence="2" key="1">
    <citation type="journal article" date="2022" name="Mol. Ecol. Resour.">
        <title>The genomes of chicory, endive, great burdock and yacon provide insights into Asteraceae palaeo-polyploidization history and plant inulin production.</title>
        <authorList>
            <person name="Fan W."/>
            <person name="Wang S."/>
            <person name="Wang H."/>
            <person name="Wang A."/>
            <person name="Jiang F."/>
            <person name="Liu H."/>
            <person name="Zhao H."/>
            <person name="Xu D."/>
            <person name="Zhang Y."/>
        </authorList>
    </citation>
    <scope>NUCLEOTIDE SEQUENCE [LARGE SCALE GENOMIC DNA]</scope>
    <source>
        <strain evidence="2">cv. Niubang</strain>
    </source>
</reference>
<keyword evidence="2" id="KW-1185">Reference proteome</keyword>
<evidence type="ECO:0000313" key="1">
    <source>
        <dbReference type="EMBL" id="KAI3772325.1"/>
    </source>
</evidence>
<gene>
    <name evidence="1" type="ORF">L6452_03507</name>
</gene>
<evidence type="ECO:0000313" key="2">
    <source>
        <dbReference type="Proteomes" id="UP001055879"/>
    </source>
</evidence>
<dbReference type="EMBL" id="CM042047">
    <property type="protein sequence ID" value="KAI3772325.1"/>
    <property type="molecule type" value="Genomic_DNA"/>
</dbReference>
<name>A0ACB9FNA7_ARCLA</name>
<sequence>MARSSSRESPMLEINVQSNRVNTLDPFGSPPRPDHHPSEPYKDWVPWLVPTIVFINLITFLVSMFINNCPAHSNRCIAPAFLKRFAFETLKINPLLGPSSATLLKMGALELKKVVEERQVWRIATCMWLHAGVFHILANMISLVFVGYSLEQEFGFLRIGLLYVLSGIGGSILSSLFVRTIISVGASGALFGLLGGMLSEILINWTIYANKIAALSTLIFVVLINMAVGILPHVDNFAHLGGFFSGFFLGFVILIRPQFKWINQKNVPPGYIAPTTKSKYKNYQYVLLILSLITLLIGFTVGLVLVIRGVNGNDYCSWCHYLTCIPTPLWHCDVRCKLVQLDKQVNMTCLQNGNFQSYTLDNSNDTNEMQKLCYELCRSTDEFFYDSAAVLESDCSEEDFQSVLDAYYPFGVDVFLSQRKIDHIARFVELPVVGSSSGELPSILVVNVQQQVQK</sequence>
<dbReference type="Proteomes" id="UP001055879">
    <property type="component" value="Linkage Group LG01"/>
</dbReference>